<reference evidence="2 3" key="1">
    <citation type="submission" date="2016-10" db="EMBL/GenBank/DDBJ databases">
        <authorList>
            <person name="de Groot N.N."/>
        </authorList>
    </citation>
    <scope>NUCLEOTIDE SEQUENCE [LARGE SCALE GENOMIC DNA]</scope>
    <source>
        <strain evidence="2 3">CGMCC 1.9159</strain>
    </source>
</reference>
<sequence>MMMSHKGHLKWMAILAGALFLVMLALGKPVSEAFSYAVVLACPLMMVGMMFGGHGHAGHGGHAAHDTQEAQDRRAAHHTPTD</sequence>
<evidence type="ECO:0000256" key="1">
    <source>
        <dbReference type="SAM" id="MobiDB-lite"/>
    </source>
</evidence>
<evidence type="ECO:0008006" key="4">
    <source>
        <dbReference type="Google" id="ProtNLM"/>
    </source>
</evidence>
<protein>
    <recommendedName>
        <fullName evidence="4">DUF2933 domain-containing protein</fullName>
    </recommendedName>
</protein>
<feature type="compositionally biased region" description="Basic and acidic residues" evidence="1">
    <location>
        <begin position="63"/>
        <end position="82"/>
    </location>
</feature>
<keyword evidence="3" id="KW-1185">Reference proteome</keyword>
<evidence type="ECO:0000313" key="3">
    <source>
        <dbReference type="Proteomes" id="UP000199475"/>
    </source>
</evidence>
<accession>A0A1G9HGX5</accession>
<dbReference type="InterPro" id="IPR021682">
    <property type="entry name" value="DUF2933"/>
</dbReference>
<evidence type="ECO:0000313" key="2">
    <source>
        <dbReference type="EMBL" id="SDL12271.1"/>
    </source>
</evidence>
<dbReference type="Proteomes" id="UP000199475">
    <property type="component" value="Unassembled WGS sequence"/>
</dbReference>
<name>A0A1G9HGX5_9ACTN</name>
<feature type="region of interest" description="Disordered" evidence="1">
    <location>
        <begin position="56"/>
        <end position="82"/>
    </location>
</feature>
<proteinExistence type="predicted"/>
<organism evidence="2 3">
    <name type="scientific">Tessaracoccus oleiagri</name>
    <dbReference type="NCBI Taxonomy" id="686624"/>
    <lineage>
        <taxon>Bacteria</taxon>
        <taxon>Bacillati</taxon>
        <taxon>Actinomycetota</taxon>
        <taxon>Actinomycetes</taxon>
        <taxon>Propionibacteriales</taxon>
        <taxon>Propionibacteriaceae</taxon>
        <taxon>Tessaracoccus</taxon>
    </lineage>
</organism>
<gene>
    <name evidence="2" type="ORF">SAMN04488242_0310</name>
</gene>
<dbReference type="EMBL" id="FNGP01000001">
    <property type="protein sequence ID" value="SDL12271.1"/>
    <property type="molecule type" value="Genomic_DNA"/>
</dbReference>
<dbReference type="STRING" id="686624.SAMN04488242_0310"/>
<dbReference type="AlphaFoldDB" id="A0A1G9HGX5"/>
<dbReference type="OrthoDB" id="5148453at2"/>
<dbReference type="Pfam" id="PF11666">
    <property type="entry name" value="DUF2933"/>
    <property type="match status" value="1"/>
</dbReference>